<organism evidence="1 2">
    <name type="scientific">Camellia lanceoleosa</name>
    <dbReference type="NCBI Taxonomy" id="1840588"/>
    <lineage>
        <taxon>Eukaryota</taxon>
        <taxon>Viridiplantae</taxon>
        <taxon>Streptophyta</taxon>
        <taxon>Embryophyta</taxon>
        <taxon>Tracheophyta</taxon>
        <taxon>Spermatophyta</taxon>
        <taxon>Magnoliopsida</taxon>
        <taxon>eudicotyledons</taxon>
        <taxon>Gunneridae</taxon>
        <taxon>Pentapetalae</taxon>
        <taxon>asterids</taxon>
        <taxon>Ericales</taxon>
        <taxon>Theaceae</taxon>
        <taxon>Camellia</taxon>
    </lineage>
</organism>
<sequence length="68" mass="7803">MESLNLRNGMFQGNRYESTTVAFDASETPAKKCEYQAEVSRLMDLIVNSLYSNKEVFLLELIKHVLIC</sequence>
<evidence type="ECO:0000313" key="1">
    <source>
        <dbReference type="EMBL" id="KAI8005665.1"/>
    </source>
</evidence>
<evidence type="ECO:0000313" key="2">
    <source>
        <dbReference type="Proteomes" id="UP001060215"/>
    </source>
</evidence>
<comment type="caution">
    <text evidence="1">The sequence shown here is derived from an EMBL/GenBank/DDBJ whole genome shotgun (WGS) entry which is preliminary data.</text>
</comment>
<reference evidence="1 2" key="1">
    <citation type="journal article" date="2022" name="Plant J.">
        <title>Chromosome-level genome of Camellia lanceoleosa provides a valuable resource for understanding genome evolution and self-incompatibility.</title>
        <authorList>
            <person name="Gong W."/>
            <person name="Xiao S."/>
            <person name="Wang L."/>
            <person name="Liao Z."/>
            <person name="Chang Y."/>
            <person name="Mo W."/>
            <person name="Hu G."/>
            <person name="Li W."/>
            <person name="Zhao G."/>
            <person name="Zhu H."/>
            <person name="Hu X."/>
            <person name="Ji K."/>
            <person name="Xiang X."/>
            <person name="Song Q."/>
            <person name="Yuan D."/>
            <person name="Jin S."/>
            <person name="Zhang L."/>
        </authorList>
    </citation>
    <scope>NUCLEOTIDE SEQUENCE [LARGE SCALE GENOMIC DNA]</scope>
    <source>
        <strain evidence="1">SQ_2022a</strain>
    </source>
</reference>
<protein>
    <submittedName>
        <fullName evidence="1">Uncharacterized protein</fullName>
    </submittedName>
</protein>
<name>A0ACC0GWZ6_9ERIC</name>
<dbReference type="Proteomes" id="UP001060215">
    <property type="component" value="Chromosome 7"/>
</dbReference>
<proteinExistence type="predicted"/>
<keyword evidence="2" id="KW-1185">Reference proteome</keyword>
<accession>A0ACC0GWZ6</accession>
<dbReference type="EMBL" id="CM045764">
    <property type="protein sequence ID" value="KAI8005665.1"/>
    <property type="molecule type" value="Genomic_DNA"/>
</dbReference>
<gene>
    <name evidence="1" type="ORF">LOK49_LG07G01378</name>
</gene>